<feature type="region of interest" description="Disordered" evidence="2">
    <location>
        <begin position="405"/>
        <end position="488"/>
    </location>
</feature>
<sequence>MDLTGLSQEEAALITDVLTRLSIGGTAATSIVPQGTPAYGVIQDPALMELDMAAWTLEQELRGLNSTPSLGSQYERYPREPFGHANSPYQGSVTSGDPYQADAYYGAVESPVLYGGAAAGSGRWPQEPMTPSQAATLAVPPSRAVPGSDTVQQPQAVHAVANVTLQPDGLGAGAVPTIWAHNQQVTGAADPGPSVEEPVSDGARSSASPAPPQPMSLLKEMRERLRQQQSQQLAAGGPVDASGTSASTANGSMATGAGFKASAEAQLGHEPRTRAASVSPMGSPSSVAANRVRRSTLPPPELAAKAFTMLNARTNVERYGSDSAQADEQAATPTKPPVKLPESERSARLQQLYERTANWKRRCDERYAKERHDRVASEMEECTFTPKITRTSVLIMQGKSPSEVYSVLSKGSTPTKHQRSTSTTPVRTAPGAAAAGNRSPSVGSTPTDSRAGGGRSTAPAPGQAGSGDDSASGAAGSSSPSRPVASNAQVCERLYQRAFEQRARQEARYFRQLLEEERQRRFTASVQDATPRVFNTPEPPTSRFLPTGMEECTFQPSSYAGSNRRPKSAPHMRSGGEGRARARSMGASPLFNIYGPTGPPSRGLTTAQTLSHGPRPSGISFGPDLDWEEFLARQERFLALREQKLQQLDQTEPPAPRMARGSIKLLREREMRKSFMAAAAEASGQADVQGEASSRTAGSSPGPQGRRVKTIMEMYKECTFQPQITRRASARPSRHLEEIVDGGRSRREEWRQQQLALQQAREAENLTFKPRLVAKDAYTHVRPRISMKNPDAYLAHVADKRRQREALRAELDSEREALELQQCTFKPQTTPLPTYLIRRLQEQHLQQLLQAEGTGQSIAWEESSGGLGDIDEGVKSSDDLYADAGQEQPPEFQPFQSGQAGNPPADQAADALGAESNPYQEAYQRALQFAASLGQSSS</sequence>
<feature type="compositionally biased region" description="Low complexity" evidence="2">
    <location>
        <begin position="227"/>
        <end position="258"/>
    </location>
</feature>
<keyword evidence="1" id="KW-0175">Coiled coil</keyword>
<feature type="coiled-coil region" evidence="1">
    <location>
        <begin position="797"/>
        <end position="824"/>
    </location>
</feature>
<dbReference type="PANTHER" id="PTHR37028">
    <property type="entry name" value="UNNAMED PRODUCT-RELATED"/>
    <property type="match status" value="1"/>
</dbReference>
<feature type="compositionally biased region" description="Polar residues" evidence="2">
    <location>
        <begin position="438"/>
        <end position="448"/>
    </location>
</feature>
<feature type="compositionally biased region" description="Low complexity" evidence="2">
    <location>
        <begin position="460"/>
        <end position="481"/>
    </location>
</feature>
<feature type="region of interest" description="Disordered" evidence="2">
    <location>
        <begin position="185"/>
        <end position="299"/>
    </location>
</feature>
<dbReference type="OrthoDB" id="534153at2759"/>
<protein>
    <submittedName>
        <fullName evidence="3">Uncharacterized protein</fullName>
    </submittedName>
</protein>
<proteinExistence type="predicted"/>
<feature type="region of interest" description="Disordered" evidence="2">
    <location>
        <begin position="319"/>
        <end position="346"/>
    </location>
</feature>
<feature type="compositionally biased region" description="Low complexity" evidence="2">
    <location>
        <begin position="886"/>
        <end position="896"/>
    </location>
</feature>
<dbReference type="Proteomes" id="UP001165080">
    <property type="component" value="Unassembled WGS sequence"/>
</dbReference>
<accession>A0A9W6BT33</accession>
<name>A0A9W6BT33_9CHLO</name>
<evidence type="ECO:0000313" key="4">
    <source>
        <dbReference type="Proteomes" id="UP001165080"/>
    </source>
</evidence>
<dbReference type="AlphaFoldDB" id="A0A9W6BT33"/>
<feature type="region of interest" description="Disordered" evidence="2">
    <location>
        <begin position="531"/>
        <end position="582"/>
    </location>
</feature>
<comment type="caution">
    <text evidence="3">The sequence shown here is derived from an EMBL/GenBank/DDBJ whole genome shotgun (WGS) entry which is preliminary data.</text>
</comment>
<feature type="region of interest" description="Disordered" evidence="2">
    <location>
        <begin position="676"/>
        <end position="707"/>
    </location>
</feature>
<feature type="region of interest" description="Disordered" evidence="2">
    <location>
        <begin position="860"/>
        <end position="919"/>
    </location>
</feature>
<organism evidence="3 4">
    <name type="scientific">Pleodorina starrii</name>
    <dbReference type="NCBI Taxonomy" id="330485"/>
    <lineage>
        <taxon>Eukaryota</taxon>
        <taxon>Viridiplantae</taxon>
        <taxon>Chlorophyta</taxon>
        <taxon>core chlorophytes</taxon>
        <taxon>Chlorophyceae</taxon>
        <taxon>CS clade</taxon>
        <taxon>Chlamydomonadales</taxon>
        <taxon>Volvocaceae</taxon>
        <taxon>Pleodorina</taxon>
    </lineage>
</organism>
<feature type="compositionally biased region" description="Polar residues" evidence="2">
    <location>
        <begin position="409"/>
        <end position="426"/>
    </location>
</feature>
<evidence type="ECO:0000256" key="2">
    <source>
        <dbReference type="SAM" id="MobiDB-lite"/>
    </source>
</evidence>
<evidence type="ECO:0000256" key="1">
    <source>
        <dbReference type="SAM" id="Coils"/>
    </source>
</evidence>
<evidence type="ECO:0000313" key="3">
    <source>
        <dbReference type="EMBL" id="GLC57714.1"/>
    </source>
</evidence>
<dbReference type="EMBL" id="BRXU01000019">
    <property type="protein sequence ID" value="GLC57714.1"/>
    <property type="molecule type" value="Genomic_DNA"/>
</dbReference>
<reference evidence="3 4" key="1">
    <citation type="journal article" date="2023" name="Commun. Biol.">
        <title>Reorganization of the ancestral sex-determining regions during the evolution of trioecy in Pleodorina starrii.</title>
        <authorList>
            <person name="Takahashi K."/>
            <person name="Suzuki S."/>
            <person name="Kawai-Toyooka H."/>
            <person name="Yamamoto K."/>
            <person name="Hamaji T."/>
            <person name="Ootsuki R."/>
            <person name="Yamaguchi H."/>
            <person name="Kawachi M."/>
            <person name="Higashiyama T."/>
            <person name="Nozaki H."/>
        </authorList>
    </citation>
    <scope>NUCLEOTIDE SEQUENCE [LARGE SCALE GENOMIC DNA]</scope>
    <source>
        <strain evidence="3 4">NIES-4479</strain>
    </source>
</reference>
<keyword evidence="4" id="KW-1185">Reference proteome</keyword>
<feature type="compositionally biased region" description="Polar residues" evidence="2">
    <location>
        <begin position="691"/>
        <end position="702"/>
    </location>
</feature>
<dbReference type="PANTHER" id="PTHR37028:SF4">
    <property type="entry name" value="ALMS MOTIF DOMAIN-CONTAINING PROTEIN"/>
    <property type="match status" value="1"/>
</dbReference>
<gene>
    <name evidence="3" type="primary">PLEST002585</name>
    <name evidence="3" type="ORF">PLESTB_001256800</name>
</gene>